<protein>
    <submittedName>
        <fullName evidence="3">Uncharacterized protein</fullName>
    </submittedName>
</protein>
<name>A0ABR3XCY7_9PEZI</name>
<dbReference type="EMBL" id="JAWRVE010000025">
    <property type="protein sequence ID" value="KAL1873479.1"/>
    <property type="molecule type" value="Genomic_DNA"/>
</dbReference>
<feature type="region of interest" description="Disordered" evidence="1">
    <location>
        <begin position="117"/>
        <end position="143"/>
    </location>
</feature>
<comment type="caution">
    <text evidence="3">The sequence shown here is derived from an EMBL/GenBank/DDBJ whole genome shotgun (WGS) entry which is preliminary data.</text>
</comment>
<evidence type="ECO:0000256" key="2">
    <source>
        <dbReference type="SAM" id="Phobius"/>
    </source>
</evidence>
<proteinExistence type="predicted"/>
<feature type="transmembrane region" description="Helical" evidence="2">
    <location>
        <begin position="376"/>
        <end position="399"/>
    </location>
</feature>
<evidence type="ECO:0000313" key="4">
    <source>
        <dbReference type="Proteomes" id="UP001583177"/>
    </source>
</evidence>
<gene>
    <name evidence="3" type="ORF">Daus18300_003842</name>
</gene>
<sequence>MAAREDDSLFITYTGVLTGSFQLNTSSFPFDATQCAGGSGTYFFTDTANSTVRIGINPPSIDPNPLFFMIQQNEQALPPPAPGPATDMPTPTWSPSFTFGTPTVAPIPIFSAQPRAFDESAAPGSPDNTGQAAADPVLPPGTTRPGGFKNLLFASMYTLCTQDSQPCGTIHTADHGTATYNAHRMLDLTGPDLLTDDGGDGDGDEPSYTLRGDQSTWASNDTVEWSGLEFSPPENYTNNNAAEPEACAAYRYPPLVWNATTPFTYALRFANASATLSLILTAPLGTVTLGFAGARVVAGPAGPDGNGSGGSAAAAAATEVQVGRGTGGEPRWSFVNGSGFHFDGLVAVADDPVAGGGLYSGQGGLGSGAAAGVVEAAVWASAGWGGGGVVVAVFLTALLL</sequence>
<keyword evidence="2" id="KW-1133">Transmembrane helix</keyword>
<keyword evidence="2" id="KW-0812">Transmembrane</keyword>
<keyword evidence="4" id="KW-1185">Reference proteome</keyword>
<keyword evidence="2" id="KW-0472">Membrane</keyword>
<accession>A0ABR3XCY7</accession>
<reference evidence="3 4" key="1">
    <citation type="journal article" date="2024" name="IMA Fungus">
        <title>IMA Genome - F19 : A genome assembly and annotation guide to empower mycologists, including annotated draft genome sequences of Ceratocystis pirilliformis, Diaporthe australafricana, Fusarium ophioides, Paecilomyces lecythidis, and Sporothrix stenoceras.</title>
        <authorList>
            <person name="Aylward J."/>
            <person name="Wilson A.M."/>
            <person name="Visagie C.M."/>
            <person name="Spraker J."/>
            <person name="Barnes I."/>
            <person name="Buitendag C."/>
            <person name="Ceriani C."/>
            <person name="Del Mar Angel L."/>
            <person name="du Plessis D."/>
            <person name="Fuchs T."/>
            <person name="Gasser K."/>
            <person name="Kramer D."/>
            <person name="Li W."/>
            <person name="Munsamy K."/>
            <person name="Piso A."/>
            <person name="Price J.L."/>
            <person name="Sonnekus B."/>
            <person name="Thomas C."/>
            <person name="van der Nest A."/>
            <person name="van Dijk A."/>
            <person name="van Heerden A."/>
            <person name="van Vuuren N."/>
            <person name="Yilmaz N."/>
            <person name="Duong T.A."/>
            <person name="van der Merwe N.A."/>
            <person name="Wingfield M.J."/>
            <person name="Wingfield B.D."/>
        </authorList>
    </citation>
    <scope>NUCLEOTIDE SEQUENCE [LARGE SCALE GENOMIC DNA]</scope>
    <source>
        <strain evidence="3 4">CMW 18300</strain>
    </source>
</reference>
<organism evidence="3 4">
    <name type="scientific">Diaporthe australafricana</name>
    <dbReference type="NCBI Taxonomy" id="127596"/>
    <lineage>
        <taxon>Eukaryota</taxon>
        <taxon>Fungi</taxon>
        <taxon>Dikarya</taxon>
        <taxon>Ascomycota</taxon>
        <taxon>Pezizomycotina</taxon>
        <taxon>Sordariomycetes</taxon>
        <taxon>Sordariomycetidae</taxon>
        <taxon>Diaporthales</taxon>
        <taxon>Diaporthaceae</taxon>
        <taxon>Diaporthe</taxon>
    </lineage>
</organism>
<dbReference type="Proteomes" id="UP001583177">
    <property type="component" value="Unassembled WGS sequence"/>
</dbReference>
<evidence type="ECO:0000256" key="1">
    <source>
        <dbReference type="SAM" id="MobiDB-lite"/>
    </source>
</evidence>
<evidence type="ECO:0000313" key="3">
    <source>
        <dbReference type="EMBL" id="KAL1873479.1"/>
    </source>
</evidence>